<evidence type="ECO:0000313" key="2">
    <source>
        <dbReference type="Proteomes" id="UP000189670"/>
    </source>
</evidence>
<sequence length="139" mass="14820">HAGIINISADQSIVLMGYDPFNEQGSAIFNATNHLNSSDHTSDNDHKDAGNITINTKTLEILDGSFINSSTIGISSGGNIHINADDMIKIAGHSKNNNYVSNINSQSRGIGDAGNIHLESKKTSASGWLSNNQLVLKSW</sequence>
<dbReference type="AlphaFoldDB" id="A0A1V1NSE1"/>
<dbReference type="EMBL" id="ATBP01002853">
    <property type="protein sequence ID" value="ETR65406.1"/>
    <property type="molecule type" value="Genomic_DNA"/>
</dbReference>
<proteinExistence type="predicted"/>
<accession>A0A1V1NSE1</accession>
<dbReference type="Gene3D" id="2.160.20.10">
    <property type="entry name" value="Single-stranded right-handed beta-helix, Pectin lyase-like"/>
    <property type="match status" value="1"/>
</dbReference>
<comment type="caution">
    <text evidence="1">The sequence shown here is derived from an EMBL/GenBank/DDBJ whole genome shotgun (WGS) entry which is preliminary data.</text>
</comment>
<reference evidence="2" key="1">
    <citation type="submission" date="2012-11" db="EMBL/GenBank/DDBJ databases">
        <authorList>
            <person name="Lucero-Rivera Y.E."/>
            <person name="Tovar-Ramirez D."/>
        </authorList>
    </citation>
    <scope>NUCLEOTIDE SEQUENCE [LARGE SCALE GENOMIC DNA]</scope>
    <source>
        <strain evidence="2">Araruama</strain>
    </source>
</reference>
<evidence type="ECO:0008006" key="3">
    <source>
        <dbReference type="Google" id="ProtNLM"/>
    </source>
</evidence>
<name>A0A1V1NSE1_9BACT</name>
<dbReference type="SUPFAM" id="SSF51126">
    <property type="entry name" value="Pectin lyase-like"/>
    <property type="match status" value="1"/>
</dbReference>
<feature type="non-terminal residue" evidence="1">
    <location>
        <position position="1"/>
    </location>
</feature>
<dbReference type="InterPro" id="IPR011050">
    <property type="entry name" value="Pectin_lyase_fold/virulence"/>
</dbReference>
<gene>
    <name evidence="1" type="ORF">OMM_14305</name>
</gene>
<evidence type="ECO:0000313" key="1">
    <source>
        <dbReference type="EMBL" id="ETR65406.1"/>
    </source>
</evidence>
<dbReference type="InterPro" id="IPR012334">
    <property type="entry name" value="Pectin_lyas_fold"/>
</dbReference>
<dbReference type="Proteomes" id="UP000189670">
    <property type="component" value="Unassembled WGS sequence"/>
</dbReference>
<protein>
    <recommendedName>
        <fullName evidence="3">Filamentous haemagglutinin FhaB/tRNA nuclease CdiA-like TPS domain-containing protein</fullName>
    </recommendedName>
</protein>
<organism evidence="1 2">
    <name type="scientific">Candidatus Magnetoglobus multicellularis str. Araruama</name>
    <dbReference type="NCBI Taxonomy" id="890399"/>
    <lineage>
        <taxon>Bacteria</taxon>
        <taxon>Pseudomonadati</taxon>
        <taxon>Thermodesulfobacteriota</taxon>
        <taxon>Desulfobacteria</taxon>
        <taxon>Desulfobacterales</taxon>
        <taxon>Desulfobacteraceae</taxon>
        <taxon>Candidatus Magnetoglobus</taxon>
    </lineage>
</organism>